<dbReference type="AlphaFoldDB" id="A0A9N8ZI81"/>
<evidence type="ECO:0000313" key="2">
    <source>
        <dbReference type="Proteomes" id="UP000789570"/>
    </source>
</evidence>
<sequence>MSTRLDIDNVSRWTLNHFKELEGLLHDLIPLIRWFQISAKEFWRKVSPFEQIFPKQLYKDIIGHYLDPETPPISVMFLGKTRRFSGQTIFDGGKVFDGWQKDSIKM</sequence>
<accession>A0A9N8ZI81</accession>
<organism evidence="1 2">
    <name type="scientific">Funneliformis caledonium</name>
    <dbReference type="NCBI Taxonomy" id="1117310"/>
    <lineage>
        <taxon>Eukaryota</taxon>
        <taxon>Fungi</taxon>
        <taxon>Fungi incertae sedis</taxon>
        <taxon>Mucoromycota</taxon>
        <taxon>Glomeromycotina</taxon>
        <taxon>Glomeromycetes</taxon>
        <taxon>Glomerales</taxon>
        <taxon>Glomeraceae</taxon>
        <taxon>Funneliformis</taxon>
    </lineage>
</organism>
<protein>
    <submittedName>
        <fullName evidence="1">85_t:CDS:1</fullName>
    </submittedName>
</protein>
<reference evidence="1" key="1">
    <citation type="submission" date="2021-06" db="EMBL/GenBank/DDBJ databases">
        <authorList>
            <person name="Kallberg Y."/>
            <person name="Tangrot J."/>
            <person name="Rosling A."/>
        </authorList>
    </citation>
    <scope>NUCLEOTIDE SEQUENCE</scope>
    <source>
        <strain evidence="1">UK204</strain>
    </source>
</reference>
<dbReference type="EMBL" id="CAJVPQ010000615">
    <property type="protein sequence ID" value="CAG8496600.1"/>
    <property type="molecule type" value="Genomic_DNA"/>
</dbReference>
<dbReference type="Proteomes" id="UP000789570">
    <property type="component" value="Unassembled WGS sequence"/>
</dbReference>
<name>A0A9N8ZI81_9GLOM</name>
<gene>
    <name evidence="1" type="ORF">FCALED_LOCUS3489</name>
</gene>
<proteinExistence type="predicted"/>
<keyword evidence="2" id="KW-1185">Reference proteome</keyword>
<comment type="caution">
    <text evidence="1">The sequence shown here is derived from an EMBL/GenBank/DDBJ whole genome shotgun (WGS) entry which is preliminary data.</text>
</comment>
<dbReference type="OrthoDB" id="2436510at2759"/>
<evidence type="ECO:0000313" key="1">
    <source>
        <dbReference type="EMBL" id="CAG8496600.1"/>
    </source>
</evidence>